<feature type="region of interest" description="Disordered" evidence="13">
    <location>
        <begin position="24"/>
        <end position="60"/>
    </location>
</feature>
<gene>
    <name evidence="15" type="ORF">MAPG_01003</name>
</gene>
<evidence type="ECO:0000256" key="7">
    <source>
        <dbReference type="ARBA" id="ARBA00022857"/>
    </source>
</evidence>
<organism evidence="16 17">
    <name type="scientific">Magnaporthiopsis poae (strain ATCC 64411 / 73-15)</name>
    <name type="common">Kentucky bluegrass fungus</name>
    <name type="synonym">Magnaporthe poae</name>
    <dbReference type="NCBI Taxonomy" id="644358"/>
    <lineage>
        <taxon>Eukaryota</taxon>
        <taxon>Fungi</taxon>
        <taxon>Dikarya</taxon>
        <taxon>Ascomycota</taxon>
        <taxon>Pezizomycotina</taxon>
        <taxon>Sordariomycetes</taxon>
        <taxon>Sordariomycetidae</taxon>
        <taxon>Magnaporthales</taxon>
        <taxon>Magnaporthaceae</taxon>
        <taxon>Magnaporthiopsis</taxon>
    </lineage>
</organism>
<dbReference type="PANTHER" id="PTHR38011:SF7">
    <property type="entry name" value="2,5-DIAMINO-6-RIBOSYLAMINO-4(3H)-PYRIMIDINONE 5'-PHOSPHATE REDUCTASE"/>
    <property type="match status" value="1"/>
</dbReference>
<reference evidence="17" key="2">
    <citation type="submission" date="2010-05" db="EMBL/GenBank/DDBJ databases">
        <title>The genome sequence of Magnaporthe poae strain ATCC 64411.</title>
        <authorList>
            <person name="Ma L.-J."/>
            <person name="Dead R."/>
            <person name="Young S."/>
            <person name="Zeng Q."/>
            <person name="Koehrsen M."/>
            <person name="Alvarado L."/>
            <person name="Berlin A."/>
            <person name="Chapman S.B."/>
            <person name="Chen Z."/>
            <person name="Freedman E."/>
            <person name="Gellesch M."/>
            <person name="Goldberg J."/>
            <person name="Griggs A."/>
            <person name="Gujja S."/>
            <person name="Heilman E.R."/>
            <person name="Heiman D."/>
            <person name="Hepburn T."/>
            <person name="Howarth C."/>
            <person name="Jen D."/>
            <person name="Larson L."/>
            <person name="Mehta T."/>
            <person name="Neiman D."/>
            <person name="Pearson M."/>
            <person name="Roberts A."/>
            <person name="Saif S."/>
            <person name="Shea T."/>
            <person name="Shenoy N."/>
            <person name="Sisk P."/>
            <person name="Stolte C."/>
            <person name="Sykes S."/>
            <person name="Walk T."/>
            <person name="White J."/>
            <person name="Yandava C."/>
            <person name="Haas B."/>
            <person name="Nusbaum C."/>
            <person name="Birren B."/>
        </authorList>
    </citation>
    <scope>NUCLEOTIDE SEQUENCE [LARGE SCALE GENOMIC DNA]</scope>
    <source>
        <strain evidence="17">ATCC 64411 / 73-15</strain>
    </source>
</reference>
<evidence type="ECO:0000313" key="15">
    <source>
        <dbReference type="EMBL" id="KLU81923.1"/>
    </source>
</evidence>
<dbReference type="Gene3D" id="3.40.430.10">
    <property type="entry name" value="Dihydrofolate Reductase, subunit A"/>
    <property type="match status" value="1"/>
</dbReference>
<evidence type="ECO:0000256" key="1">
    <source>
        <dbReference type="ARBA" id="ARBA00003555"/>
    </source>
</evidence>
<keyword evidence="7" id="KW-0521">NADP</keyword>
<evidence type="ECO:0000259" key="14">
    <source>
        <dbReference type="Pfam" id="PF01872"/>
    </source>
</evidence>
<reference evidence="16" key="5">
    <citation type="submission" date="2015-06" db="UniProtKB">
        <authorList>
            <consortium name="EnsemblFungi"/>
        </authorList>
    </citation>
    <scope>IDENTIFICATION</scope>
    <source>
        <strain evidence="16">ATCC 64411</strain>
    </source>
</reference>
<dbReference type="OMA" id="HYLRYHH"/>
<dbReference type="InterPro" id="IPR024072">
    <property type="entry name" value="DHFR-like_dom_sf"/>
</dbReference>
<evidence type="ECO:0000313" key="16">
    <source>
        <dbReference type="EnsemblFungi" id="MAPG_01003T0"/>
    </source>
</evidence>
<proteinExistence type="inferred from homology"/>
<comment type="pathway">
    <text evidence="2">Cofactor biosynthesis; riboflavin biosynthesis.</text>
</comment>
<dbReference type="EC" id="1.1.1.302" evidence="4"/>
<comment type="catalytic activity">
    <reaction evidence="12">
        <text>2,5-diamino-6-(1-D-ribitylamino)pyrimidin-4(3H)-one 5'-phosphate + NADP(+) = 2,5-diamino-6-(1-D-ribosylamino)pyrimidin-4(3H)-one 5'-phosphate + NADPH + H(+)</text>
        <dbReference type="Rhea" id="RHEA:27278"/>
        <dbReference type="ChEBI" id="CHEBI:15378"/>
        <dbReference type="ChEBI" id="CHEBI:57783"/>
        <dbReference type="ChEBI" id="CHEBI:58349"/>
        <dbReference type="ChEBI" id="CHEBI:58890"/>
        <dbReference type="ChEBI" id="CHEBI:59545"/>
        <dbReference type="EC" id="1.1.1.302"/>
    </reaction>
</comment>
<keyword evidence="8" id="KW-0560">Oxidoreductase</keyword>
<accession>A0A0C4DMJ4</accession>
<dbReference type="InterPro" id="IPR050765">
    <property type="entry name" value="Riboflavin_Biosynth_HTPR"/>
</dbReference>
<comment type="catalytic activity">
    <reaction evidence="11">
        <text>2,5-diamino-6-(1-D-ribitylamino)pyrimidin-4(3H)-one 5'-phosphate + NAD(+) = 2,5-diamino-6-(1-D-ribosylamino)pyrimidin-4(3H)-one 5'-phosphate + NADH + H(+)</text>
        <dbReference type="Rhea" id="RHEA:27274"/>
        <dbReference type="ChEBI" id="CHEBI:15378"/>
        <dbReference type="ChEBI" id="CHEBI:57540"/>
        <dbReference type="ChEBI" id="CHEBI:57945"/>
        <dbReference type="ChEBI" id="CHEBI:58890"/>
        <dbReference type="ChEBI" id="CHEBI:59545"/>
        <dbReference type="EC" id="1.1.1.302"/>
    </reaction>
</comment>
<comment type="similarity">
    <text evidence="3">Belongs to the HTP reductase family.</text>
</comment>
<name>A0A0C4DMJ4_MAGP6</name>
<dbReference type="SUPFAM" id="SSF53597">
    <property type="entry name" value="Dihydrofolate reductase-like"/>
    <property type="match status" value="1"/>
</dbReference>
<comment type="function">
    <text evidence="1">Catalyzes an early step in riboflavin biosynthesis, the NADPH-dependent reduction of the ribose side chain of 2,5-diamino-6-ribosylamino-4(3H)-pyrimidinone 5'-phosphate, yielding 2,5-diamino-6-ribitylamino-4(3H)-pyrimidinone 5'-phosphate.</text>
</comment>
<dbReference type="OrthoDB" id="5432at2759"/>
<evidence type="ECO:0000256" key="13">
    <source>
        <dbReference type="SAM" id="MobiDB-lite"/>
    </source>
</evidence>
<dbReference type="AlphaFoldDB" id="A0A0C4DMJ4"/>
<reference evidence="15" key="3">
    <citation type="submission" date="2011-03" db="EMBL/GenBank/DDBJ databases">
        <title>Annotation of Magnaporthe poae ATCC 64411.</title>
        <authorList>
            <person name="Ma L.-J."/>
            <person name="Dead R."/>
            <person name="Young S.K."/>
            <person name="Zeng Q."/>
            <person name="Gargeya S."/>
            <person name="Fitzgerald M."/>
            <person name="Haas B."/>
            <person name="Abouelleil A."/>
            <person name="Alvarado L."/>
            <person name="Arachchi H.M."/>
            <person name="Berlin A."/>
            <person name="Brown A."/>
            <person name="Chapman S.B."/>
            <person name="Chen Z."/>
            <person name="Dunbar C."/>
            <person name="Freedman E."/>
            <person name="Gearin G."/>
            <person name="Gellesch M."/>
            <person name="Goldberg J."/>
            <person name="Griggs A."/>
            <person name="Gujja S."/>
            <person name="Heiman D."/>
            <person name="Howarth C."/>
            <person name="Larson L."/>
            <person name="Lui A."/>
            <person name="MacDonald P.J.P."/>
            <person name="Mehta T."/>
            <person name="Montmayeur A."/>
            <person name="Murphy C."/>
            <person name="Neiman D."/>
            <person name="Pearson M."/>
            <person name="Priest M."/>
            <person name="Roberts A."/>
            <person name="Saif S."/>
            <person name="Shea T."/>
            <person name="Shenoy N."/>
            <person name="Sisk P."/>
            <person name="Stolte C."/>
            <person name="Sykes S."/>
            <person name="Yandava C."/>
            <person name="Wortman J."/>
            <person name="Nusbaum C."/>
            <person name="Birren B."/>
        </authorList>
    </citation>
    <scope>NUCLEOTIDE SEQUENCE</scope>
    <source>
        <strain evidence="15">ATCC 64411</strain>
    </source>
</reference>
<evidence type="ECO:0000256" key="10">
    <source>
        <dbReference type="ARBA" id="ARBA00031630"/>
    </source>
</evidence>
<keyword evidence="17" id="KW-1185">Reference proteome</keyword>
<evidence type="ECO:0000256" key="4">
    <source>
        <dbReference type="ARBA" id="ARBA00012851"/>
    </source>
</evidence>
<feature type="region of interest" description="Disordered" evidence="13">
    <location>
        <begin position="131"/>
        <end position="152"/>
    </location>
</feature>
<reference evidence="16" key="4">
    <citation type="journal article" date="2015" name="G3 (Bethesda)">
        <title>Genome sequences of three phytopathogenic species of the Magnaporthaceae family of fungi.</title>
        <authorList>
            <person name="Okagaki L.H."/>
            <person name="Nunes C.C."/>
            <person name="Sailsbery J."/>
            <person name="Clay B."/>
            <person name="Brown D."/>
            <person name="John T."/>
            <person name="Oh Y."/>
            <person name="Young N."/>
            <person name="Fitzgerald M."/>
            <person name="Haas B.J."/>
            <person name="Zeng Q."/>
            <person name="Young S."/>
            <person name="Adiconis X."/>
            <person name="Fan L."/>
            <person name="Levin J.Z."/>
            <person name="Mitchell T.K."/>
            <person name="Okubara P.A."/>
            <person name="Farman M.L."/>
            <person name="Kohn L.M."/>
            <person name="Birren B."/>
            <person name="Ma L.-J."/>
            <person name="Dean R.A."/>
        </authorList>
    </citation>
    <scope>NUCLEOTIDE SEQUENCE</scope>
    <source>
        <strain evidence="16">ATCC 64411 / 73-15</strain>
    </source>
</reference>
<dbReference type="STRING" id="644358.A0A0C4DMJ4"/>
<dbReference type="EMBL" id="ADBL01000237">
    <property type="status" value="NOT_ANNOTATED_CDS"/>
    <property type="molecule type" value="Genomic_DNA"/>
</dbReference>
<dbReference type="GO" id="GO:0009231">
    <property type="term" value="P:riboflavin biosynthetic process"/>
    <property type="evidence" value="ECO:0007669"/>
    <property type="project" value="UniProtKB-KW"/>
</dbReference>
<sequence length="326" mass="33887">MAECEWLDFASGDAAQLERRLPPVHLSPGRWSEGSPALAQNEEEQGLSTAPPPQPPSGRDALQAAARPFVTLTFATSLDSSLALAPGVRTAISGPKSKAMTHFLRSRHDAILVGAGTAIADDPGLNCRLAASSPGGGDSGGARKPQHQPRPIVVDPHGRWRFSEGSKVMRFADSGLGLAPFIIITPAALQQVSAERRAVLESRGGRYIVLAGAKGSGSGATSGILDWSSILSALHAEGIRSLMIEGGGHVINTLLGSRRNSAMVNSVIITIAPTWLGPGGVVVSPEREPALDHDGIPAPASAPLRLANVSWHQLGDDMVLCGDMGQ</sequence>
<evidence type="ECO:0000256" key="11">
    <source>
        <dbReference type="ARBA" id="ARBA00047550"/>
    </source>
</evidence>
<evidence type="ECO:0000256" key="5">
    <source>
        <dbReference type="ARBA" id="ARBA00015035"/>
    </source>
</evidence>
<dbReference type="EMBL" id="GL876966">
    <property type="protein sequence ID" value="KLU81923.1"/>
    <property type="molecule type" value="Genomic_DNA"/>
</dbReference>
<evidence type="ECO:0000256" key="12">
    <source>
        <dbReference type="ARBA" id="ARBA00049020"/>
    </source>
</evidence>
<feature type="domain" description="Bacterial bifunctional deaminase-reductase C-terminal" evidence="14">
    <location>
        <begin position="68"/>
        <end position="320"/>
    </location>
</feature>
<evidence type="ECO:0000256" key="8">
    <source>
        <dbReference type="ARBA" id="ARBA00023002"/>
    </source>
</evidence>
<dbReference type="PANTHER" id="PTHR38011">
    <property type="entry name" value="DIHYDROFOLATE REDUCTASE FAMILY PROTEIN (AFU_ORTHOLOGUE AFUA_8G06820)"/>
    <property type="match status" value="1"/>
</dbReference>
<dbReference type="EnsemblFungi" id="MAPG_01003T0">
    <property type="protein sequence ID" value="MAPG_01003T0"/>
    <property type="gene ID" value="MAPG_01003"/>
</dbReference>
<reference evidence="15" key="1">
    <citation type="submission" date="2010-05" db="EMBL/GenBank/DDBJ databases">
        <title>The Genome Sequence of Magnaporthe poae strain ATCC 64411.</title>
        <authorList>
            <consortium name="The Broad Institute Genome Sequencing Platform"/>
            <consortium name="Broad Institute Genome Sequencing Center for Infectious Disease"/>
            <person name="Ma L.-J."/>
            <person name="Dead R."/>
            <person name="Young S."/>
            <person name="Zeng Q."/>
            <person name="Koehrsen M."/>
            <person name="Alvarado L."/>
            <person name="Berlin A."/>
            <person name="Chapman S.B."/>
            <person name="Chen Z."/>
            <person name="Freedman E."/>
            <person name="Gellesch M."/>
            <person name="Goldberg J."/>
            <person name="Griggs A."/>
            <person name="Gujja S."/>
            <person name="Heilman E.R."/>
            <person name="Heiman D."/>
            <person name="Hepburn T."/>
            <person name="Howarth C."/>
            <person name="Jen D."/>
            <person name="Larson L."/>
            <person name="Mehta T."/>
            <person name="Neiman D."/>
            <person name="Pearson M."/>
            <person name="Roberts A."/>
            <person name="Saif S."/>
            <person name="Shea T."/>
            <person name="Shenoy N."/>
            <person name="Sisk P."/>
            <person name="Stolte C."/>
            <person name="Sykes S."/>
            <person name="Walk T."/>
            <person name="White J."/>
            <person name="Yandava C."/>
            <person name="Haas B."/>
            <person name="Nusbaum C."/>
            <person name="Birren B."/>
        </authorList>
    </citation>
    <scope>NUCLEOTIDE SEQUENCE</scope>
    <source>
        <strain evidence="15">ATCC 64411</strain>
    </source>
</reference>
<evidence type="ECO:0000256" key="6">
    <source>
        <dbReference type="ARBA" id="ARBA00022619"/>
    </source>
</evidence>
<dbReference type="GO" id="GO:0008703">
    <property type="term" value="F:5-amino-6-(5-phosphoribosylamino)uracil reductase activity"/>
    <property type="evidence" value="ECO:0007669"/>
    <property type="project" value="InterPro"/>
</dbReference>
<dbReference type="Pfam" id="PF01872">
    <property type="entry name" value="RibD_C"/>
    <property type="match status" value="1"/>
</dbReference>
<dbReference type="eggNOG" id="ENOG502RZWZ">
    <property type="taxonomic scope" value="Eukaryota"/>
</dbReference>
<dbReference type="VEuPathDB" id="FungiDB:MAPG_01003"/>
<evidence type="ECO:0000256" key="3">
    <source>
        <dbReference type="ARBA" id="ARBA00009723"/>
    </source>
</evidence>
<evidence type="ECO:0000256" key="2">
    <source>
        <dbReference type="ARBA" id="ARBA00005104"/>
    </source>
</evidence>
<evidence type="ECO:0000256" key="9">
    <source>
        <dbReference type="ARBA" id="ARBA00030073"/>
    </source>
</evidence>
<evidence type="ECO:0000313" key="17">
    <source>
        <dbReference type="Proteomes" id="UP000011715"/>
    </source>
</evidence>
<protein>
    <recommendedName>
        <fullName evidence="5">2,5-diamino-6-ribosylamino-4(3H)-pyrimidinone 5'-phosphate reductase</fullName>
        <ecNumber evidence="4">1.1.1.302</ecNumber>
    </recommendedName>
    <alternativeName>
        <fullName evidence="10">2,5-diamino-6-(5-phospho-D-ribosylamino)pyrimidin-4(3H)-one reductase</fullName>
    </alternativeName>
    <alternativeName>
        <fullName evidence="9">2,5-diamino-6-ribitylamino-4(3H)-pyrimidinone 5'-phosphate synthase</fullName>
    </alternativeName>
</protein>
<dbReference type="InterPro" id="IPR002734">
    <property type="entry name" value="RibDG_C"/>
</dbReference>
<keyword evidence="6" id="KW-0686">Riboflavin biosynthesis</keyword>
<dbReference type="Proteomes" id="UP000011715">
    <property type="component" value="Unassembled WGS sequence"/>
</dbReference>